<dbReference type="InterPro" id="IPR043964">
    <property type="entry name" value="P-loop_TraG"/>
</dbReference>
<dbReference type="Gene3D" id="1.10.8.730">
    <property type="match status" value="1"/>
</dbReference>
<dbReference type="PANTHER" id="PTHR30121">
    <property type="entry name" value="UNCHARACTERIZED PROTEIN YJGR-RELATED"/>
    <property type="match status" value="1"/>
</dbReference>
<dbReference type="Gene3D" id="3.40.50.300">
    <property type="entry name" value="P-loop containing nucleotide triphosphate hydrolases"/>
    <property type="match status" value="1"/>
</dbReference>
<reference evidence="3 4" key="1">
    <citation type="submission" date="2016-11" db="EMBL/GenBank/DDBJ databases">
        <authorList>
            <person name="Jaros S."/>
            <person name="Januszkiewicz K."/>
            <person name="Wedrychowicz H."/>
        </authorList>
    </citation>
    <scope>NUCLEOTIDE SEQUENCE [LARGE SCALE GENOMIC DNA]</scope>
    <source>
        <strain evidence="3 4">DSM 14214</strain>
    </source>
</reference>
<dbReference type="AlphaFoldDB" id="A0A1M6V1F2"/>
<name>A0A1M6V1F2_9FIRM</name>
<evidence type="ECO:0000313" key="4">
    <source>
        <dbReference type="Proteomes" id="UP000183975"/>
    </source>
</evidence>
<dbReference type="PANTHER" id="PTHR30121:SF6">
    <property type="entry name" value="SLR6007 PROTEIN"/>
    <property type="match status" value="1"/>
</dbReference>
<feature type="transmembrane region" description="Helical" evidence="1">
    <location>
        <begin position="48"/>
        <end position="76"/>
    </location>
</feature>
<evidence type="ECO:0000313" key="3">
    <source>
        <dbReference type="EMBL" id="SHK75195.1"/>
    </source>
</evidence>
<keyword evidence="4" id="KW-1185">Reference proteome</keyword>
<evidence type="ECO:0000259" key="2">
    <source>
        <dbReference type="Pfam" id="PF19044"/>
    </source>
</evidence>
<dbReference type="CDD" id="cd01127">
    <property type="entry name" value="TrwB_TraG_TraD_VirD4"/>
    <property type="match status" value="1"/>
</dbReference>
<dbReference type="InterPro" id="IPR027417">
    <property type="entry name" value="P-loop_NTPase"/>
</dbReference>
<protein>
    <submittedName>
        <fullName evidence="3">AAA-like domain-containing protein</fullName>
    </submittedName>
</protein>
<proteinExistence type="predicted"/>
<dbReference type="Pfam" id="PF19044">
    <property type="entry name" value="P-loop_TraG"/>
    <property type="match status" value="1"/>
</dbReference>
<accession>A0A1M6V1F2</accession>
<keyword evidence="1" id="KW-0812">Transmembrane</keyword>
<sequence length="942" mass="107311">MIPPNFISEGSLFGGILKLRNAIEAVVFSLGIAVPVLKIAAFSFTTKIIILCLTALPAGIFALIGVGGESLTAFLMNFFHFLRTRRTISVETVCVSEEKRTDKHLFPDIGDLPEEFDEEEKVSARKKRKKKQPAEADFFPVEKIENGICYLKDKRYIKIMEIEPINFLLRSAREQRNIVYSYMSYLKISPVKMQIKVISKKADIGSHLQKIQNDIAQEKNEKCKILLMDYYNLIRRIGLKEAVTRRFFMVLEYEPMPGGSKKNEEKEAIAQLHIAEQTARTYLRQCGNEVIEQEKPEEFMAELFYILLNRKKSNSVGFVENAAEAVDEYFLAVDKTDKIEIPISSLVMPKEIKFQKGSYIEIDGLYYAYFMIPSDGYKSQVAAGWLSLLVNAGEGIDVDIFLNKEPKDKAQFRLGQQIRINRSKMKETSDTNTDFDEIDSAIRSGYYLKEGLANNQDFYYMNILITITADSVEELEWRSNEMKKLMVSQDLQMKLCYFRQEQAFLSTLPLNKMEKGLYALSKRNVLTSGVSGCYPYVSFEMSDDNGILLGVNRYNNSLIIVDIFNSKIYKNANMAILGTSGAGKTFTLQLMAMRLREKNVQVFILAPLKGHEFRRACHNIDGEFIQISPASHHCINIMEIRKTDQKANICLDGDQRAERSELAAKIQRLHIFFSLLIPDMSHEERQLLDEALIKTYALKGITHQNASLYQQDGSYKPMPVLGDVYAVLMENPETKRMANILNRLVHGSASTFNQQTNVRLDNKYIVLDISELTGDLLTVGMFLALDYVWDKAKEDRTVEKAIFIDEVWQLIGASSNRLAAEFVLEIFKIIRGYGGAAICATQDINDFLALDDGKYGKGILNNSKTKIVLNLEDEEAQRVQEILNLSDTEVMNITHFARGNGLILTNNNNVTVEFKASALETEMITTDRQQLQELLKRREMKQ</sequence>
<feature type="transmembrane region" description="Helical" evidence="1">
    <location>
        <begin position="21"/>
        <end position="42"/>
    </location>
</feature>
<dbReference type="InterPro" id="IPR051162">
    <property type="entry name" value="T4SS_component"/>
</dbReference>
<keyword evidence="1" id="KW-1133">Transmembrane helix</keyword>
<evidence type="ECO:0000256" key="1">
    <source>
        <dbReference type="SAM" id="Phobius"/>
    </source>
</evidence>
<dbReference type="EMBL" id="FRAH01000043">
    <property type="protein sequence ID" value="SHK75195.1"/>
    <property type="molecule type" value="Genomic_DNA"/>
</dbReference>
<feature type="domain" description="TraG P-loop" evidence="2">
    <location>
        <begin position="753"/>
        <end position="900"/>
    </location>
</feature>
<dbReference type="SUPFAM" id="SSF52540">
    <property type="entry name" value="P-loop containing nucleoside triphosphate hydrolases"/>
    <property type="match status" value="1"/>
</dbReference>
<organism evidence="3 4">
    <name type="scientific">Anaerotignum lactatifermentans DSM 14214</name>
    <dbReference type="NCBI Taxonomy" id="1121323"/>
    <lineage>
        <taxon>Bacteria</taxon>
        <taxon>Bacillati</taxon>
        <taxon>Bacillota</taxon>
        <taxon>Clostridia</taxon>
        <taxon>Lachnospirales</taxon>
        <taxon>Anaerotignaceae</taxon>
        <taxon>Anaerotignum</taxon>
    </lineage>
</organism>
<gene>
    <name evidence="3" type="ORF">SAMN02745138_02287</name>
</gene>
<keyword evidence="1" id="KW-0472">Membrane</keyword>
<dbReference type="Proteomes" id="UP000183975">
    <property type="component" value="Unassembled WGS sequence"/>
</dbReference>